<dbReference type="Pfam" id="PF13505">
    <property type="entry name" value="OMP_b-brl"/>
    <property type="match status" value="1"/>
</dbReference>
<keyword evidence="8" id="KW-1185">Reference proteome</keyword>
<evidence type="ECO:0000259" key="6">
    <source>
        <dbReference type="Pfam" id="PF13505"/>
    </source>
</evidence>
<dbReference type="Gene3D" id="2.40.160.20">
    <property type="match status" value="1"/>
</dbReference>
<dbReference type="EMBL" id="JAEKPD010000010">
    <property type="protein sequence ID" value="MBJ3763501.1"/>
    <property type="molecule type" value="Genomic_DNA"/>
</dbReference>
<comment type="subcellular location">
    <subcellularLocation>
        <location evidence="1">Membrane</location>
    </subcellularLocation>
</comment>
<dbReference type="PANTHER" id="PTHR34001">
    <property type="entry name" value="BLL7405 PROTEIN"/>
    <property type="match status" value="1"/>
</dbReference>
<feature type="domain" description="Outer membrane protein beta-barrel" evidence="6">
    <location>
        <begin position="34"/>
        <end position="208"/>
    </location>
</feature>
<evidence type="ECO:0000256" key="2">
    <source>
        <dbReference type="ARBA" id="ARBA00022729"/>
    </source>
</evidence>
<comment type="similarity">
    <text evidence="4">Belongs to the Omp25/RopB family.</text>
</comment>
<dbReference type="InterPro" id="IPR011250">
    <property type="entry name" value="OMP/PagP_B-barrel"/>
</dbReference>
<comment type="caution">
    <text evidence="7">The sequence shown here is derived from an EMBL/GenBank/DDBJ whole genome shotgun (WGS) entry which is preliminary data.</text>
</comment>
<dbReference type="AlphaFoldDB" id="A0A934MEJ1"/>
<keyword evidence="2 5" id="KW-0732">Signal</keyword>
<protein>
    <submittedName>
        <fullName evidence="7">Porin family protein</fullName>
    </submittedName>
</protein>
<dbReference type="RefSeq" id="WP_198916665.1">
    <property type="nucleotide sequence ID" value="NZ_JAEKPD010000010.1"/>
</dbReference>
<keyword evidence="3" id="KW-0472">Membrane</keyword>
<dbReference type="InterPro" id="IPR027385">
    <property type="entry name" value="Beta-barrel_OMP"/>
</dbReference>
<dbReference type="SUPFAM" id="SSF56925">
    <property type="entry name" value="OMPA-like"/>
    <property type="match status" value="1"/>
</dbReference>
<name>A0A934MEJ1_9RHOB</name>
<evidence type="ECO:0000256" key="4">
    <source>
        <dbReference type="ARBA" id="ARBA00038306"/>
    </source>
</evidence>
<dbReference type="GO" id="GO:0016020">
    <property type="term" value="C:membrane"/>
    <property type="evidence" value="ECO:0007669"/>
    <property type="project" value="UniProtKB-SubCell"/>
</dbReference>
<gene>
    <name evidence="7" type="ORF">ILP92_12165</name>
</gene>
<evidence type="ECO:0000256" key="3">
    <source>
        <dbReference type="ARBA" id="ARBA00023136"/>
    </source>
</evidence>
<feature type="chain" id="PRO_5038084003" evidence="5">
    <location>
        <begin position="20"/>
        <end position="208"/>
    </location>
</feature>
<proteinExistence type="inferred from homology"/>
<accession>A0A934MEJ1</accession>
<reference evidence="7" key="1">
    <citation type="submission" date="2020-12" db="EMBL/GenBank/DDBJ databases">
        <title>Bacterial taxonomy.</title>
        <authorList>
            <person name="Pan X."/>
        </authorList>
    </citation>
    <scope>NUCLEOTIDE SEQUENCE</scope>
    <source>
        <strain evidence="7">KCTC 52957</strain>
    </source>
</reference>
<evidence type="ECO:0000313" key="8">
    <source>
        <dbReference type="Proteomes" id="UP000642488"/>
    </source>
</evidence>
<feature type="signal peptide" evidence="5">
    <location>
        <begin position="1"/>
        <end position="19"/>
    </location>
</feature>
<dbReference type="InterPro" id="IPR051692">
    <property type="entry name" value="OMP-like"/>
</dbReference>
<dbReference type="Proteomes" id="UP000642488">
    <property type="component" value="Unassembled WGS sequence"/>
</dbReference>
<evidence type="ECO:0000256" key="5">
    <source>
        <dbReference type="SAM" id="SignalP"/>
    </source>
</evidence>
<dbReference type="PANTHER" id="PTHR34001:SF3">
    <property type="entry name" value="BLL7405 PROTEIN"/>
    <property type="match status" value="1"/>
</dbReference>
<sequence>MKIFGITTVAILAGSTAFAGGMDIAPAPAPVPLAPLPAATPNWTGGYAGLSLGYGTGSAEVEDDEDTTAVDESADIDFDGAIGGVFAGYNYDLGNAVVGAELDLNAANFDLDDDVGSIDEVHRLKLRGGFKAGSALIYGVAGAAYASAEVLGDDFSDTGWLVGLGVDYLVTDNIVAGAEVLYHQFDDFDDTGIDVDATTLQARVAYKF</sequence>
<evidence type="ECO:0000313" key="7">
    <source>
        <dbReference type="EMBL" id="MBJ3763501.1"/>
    </source>
</evidence>
<organism evidence="7 8">
    <name type="scientific">Palleronia pontilimi</name>
    <dbReference type="NCBI Taxonomy" id="1964209"/>
    <lineage>
        <taxon>Bacteria</taxon>
        <taxon>Pseudomonadati</taxon>
        <taxon>Pseudomonadota</taxon>
        <taxon>Alphaproteobacteria</taxon>
        <taxon>Rhodobacterales</taxon>
        <taxon>Roseobacteraceae</taxon>
        <taxon>Palleronia</taxon>
    </lineage>
</organism>
<evidence type="ECO:0000256" key="1">
    <source>
        <dbReference type="ARBA" id="ARBA00004370"/>
    </source>
</evidence>